<evidence type="ECO:0000313" key="2">
    <source>
        <dbReference type="EMBL" id="UNM14404.1"/>
    </source>
</evidence>
<dbReference type="NCBIfam" id="NF002805">
    <property type="entry name" value="PRK02947.1"/>
    <property type="match status" value="1"/>
</dbReference>
<proteinExistence type="predicted"/>
<feature type="domain" description="SIS" evidence="1">
    <location>
        <begin position="43"/>
        <end position="229"/>
    </location>
</feature>
<dbReference type="PANTHER" id="PTHR30390:SF7">
    <property type="entry name" value="PHOSPHOHEPTOSE ISOMERASE"/>
    <property type="match status" value="1"/>
</dbReference>
<keyword evidence="3" id="KW-1185">Reference proteome</keyword>
<name>A0ABY3WP41_9ACTN</name>
<dbReference type="SUPFAM" id="SSF53697">
    <property type="entry name" value="SIS domain"/>
    <property type="match status" value="1"/>
</dbReference>
<dbReference type="InterPro" id="IPR001347">
    <property type="entry name" value="SIS_dom"/>
</dbReference>
<dbReference type="RefSeq" id="WP_242333961.1">
    <property type="nucleotide sequence ID" value="NZ_CP071872.1"/>
</dbReference>
<dbReference type="InterPro" id="IPR035472">
    <property type="entry name" value="RpiR-like_SIS"/>
</dbReference>
<dbReference type="PROSITE" id="PS51464">
    <property type="entry name" value="SIS"/>
    <property type="match status" value="1"/>
</dbReference>
<dbReference type="InterPro" id="IPR046348">
    <property type="entry name" value="SIS_dom_sf"/>
</dbReference>
<evidence type="ECO:0000313" key="3">
    <source>
        <dbReference type="Proteomes" id="UP000828924"/>
    </source>
</evidence>
<dbReference type="InterPro" id="IPR050099">
    <property type="entry name" value="SIS_GmhA/DiaA_subfam"/>
</dbReference>
<dbReference type="Pfam" id="PF13580">
    <property type="entry name" value="SIS_2"/>
    <property type="match status" value="1"/>
</dbReference>
<evidence type="ECO:0000259" key="1">
    <source>
        <dbReference type="PROSITE" id="PS51464"/>
    </source>
</evidence>
<dbReference type="PANTHER" id="PTHR30390">
    <property type="entry name" value="SEDOHEPTULOSE 7-PHOSPHATE ISOMERASE / DNAA INITIATOR-ASSOCIATING FACTOR FOR REPLICATION INITIATION"/>
    <property type="match status" value="1"/>
</dbReference>
<dbReference type="Proteomes" id="UP000828924">
    <property type="component" value="Chromosome"/>
</dbReference>
<dbReference type="EMBL" id="CP071872">
    <property type="protein sequence ID" value="UNM14404.1"/>
    <property type="molecule type" value="Genomic_DNA"/>
</dbReference>
<sequence>MPQSQHSPHAQLGADLFVEQGRLAFERAVAANKDSVAAAARIVADCVAADGVVHAFGTGHSQAAALEIAGRAGGLVPTSRISLADLVLRGGEDRSVLDDPLLERSPGLAARLYALATPRPQDVFVIISNSGVNNSIVDMALHVKSAGHQLIALTSLEHTNSVPALHGSGKRLADLADAVLDNCAPTGDALLPLPHGGALCGVSTLTSSLLVQMAVAEAVALLIAEGHEPPVYISANVPGGYDRNAVLEARYEGRLHRGGH</sequence>
<reference evidence="2 3" key="1">
    <citation type="submission" date="2021-03" db="EMBL/GenBank/DDBJ databases">
        <title>Complete genome of Streptomyces formicae strain 1H-GS9 (DSM 100524).</title>
        <authorList>
            <person name="Atanasov K.E."/>
            <person name="Altabella T."/>
            <person name="Ferrer A."/>
        </authorList>
    </citation>
    <scope>NUCLEOTIDE SEQUENCE [LARGE SCALE GENOMIC DNA]</scope>
    <source>
        <strain evidence="2 3">1H-GS9</strain>
    </source>
</reference>
<gene>
    <name evidence="2" type="ORF">J4032_25655</name>
</gene>
<protein>
    <submittedName>
        <fullName evidence="2">SIS domain-containing protein</fullName>
    </submittedName>
</protein>
<organism evidence="2 3">
    <name type="scientific">Streptomyces formicae</name>
    <dbReference type="NCBI Taxonomy" id="1616117"/>
    <lineage>
        <taxon>Bacteria</taxon>
        <taxon>Bacillati</taxon>
        <taxon>Actinomycetota</taxon>
        <taxon>Actinomycetes</taxon>
        <taxon>Kitasatosporales</taxon>
        <taxon>Streptomycetaceae</taxon>
        <taxon>Streptomyces</taxon>
    </lineage>
</organism>
<dbReference type="Gene3D" id="3.40.50.10490">
    <property type="entry name" value="Glucose-6-phosphate isomerase like protein, domain 1"/>
    <property type="match status" value="1"/>
</dbReference>
<accession>A0ABY3WP41</accession>
<dbReference type="CDD" id="cd05013">
    <property type="entry name" value="SIS_RpiR"/>
    <property type="match status" value="1"/>
</dbReference>